<feature type="non-terminal residue" evidence="1">
    <location>
        <position position="1"/>
    </location>
</feature>
<protein>
    <submittedName>
        <fullName evidence="1">ABC transporter permease</fullName>
    </submittedName>
</protein>
<dbReference type="AlphaFoldDB" id="A0AAW5N0R4"/>
<reference evidence="1" key="1">
    <citation type="submission" date="2022-07" db="EMBL/GenBank/DDBJ databases">
        <title>Diversity of ethanolamine utilization by human commensal Escherichia coli.</title>
        <authorList>
            <person name="Jubelin G."/>
        </authorList>
    </citation>
    <scope>NUCLEOTIDE SEQUENCE</scope>
    <source>
        <strain evidence="1">S1</strain>
    </source>
</reference>
<feature type="non-terminal residue" evidence="1">
    <location>
        <position position="76"/>
    </location>
</feature>
<proteinExistence type="predicted"/>
<sequence length="76" mass="8698">FWLAAALALLASSDAIRRISTHPLWRRLLHMQIAIITLWLLYSGTLKDLSLMKDYANRQDVFDDALGQHLTLLFCA</sequence>
<gene>
    <name evidence="1" type="ORF">NVV43_32445</name>
</gene>
<evidence type="ECO:0000313" key="2">
    <source>
        <dbReference type="Proteomes" id="UP001206878"/>
    </source>
</evidence>
<comment type="caution">
    <text evidence="1">The sequence shown here is derived from an EMBL/GenBank/DDBJ whole genome shotgun (WGS) entry which is preliminary data.</text>
</comment>
<evidence type="ECO:0000313" key="1">
    <source>
        <dbReference type="EMBL" id="MCR6680043.1"/>
    </source>
</evidence>
<name>A0AAW5N0R4_9ESCH</name>
<accession>A0AAW5N0R4</accession>
<dbReference type="EMBL" id="JANPXH010002175">
    <property type="protein sequence ID" value="MCR6680043.1"/>
    <property type="molecule type" value="Genomic_DNA"/>
</dbReference>
<dbReference type="Proteomes" id="UP001206878">
    <property type="component" value="Unassembled WGS sequence"/>
</dbReference>
<organism evidence="1 2">
    <name type="scientific">Escherichia marmotae</name>
    <dbReference type="NCBI Taxonomy" id="1499973"/>
    <lineage>
        <taxon>Bacteria</taxon>
        <taxon>Pseudomonadati</taxon>
        <taxon>Pseudomonadota</taxon>
        <taxon>Gammaproteobacteria</taxon>
        <taxon>Enterobacterales</taxon>
        <taxon>Enterobacteriaceae</taxon>
        <taxon>Escherichia</taxon>
    </lineage>
</organism>